<dbReference type="InterPro" id="IPR037208">
    <property type="entry name" value="Spo0E-like_sf"/>
</dbReference>
<evidence type="ECO:0008006" key="3">
    <source>
        <dbReference type="Google" id="ProtNLM"/>
    </source>
</evidence>
<reference evidence="1 2" key="1">
    <citation type="journal article" date="2024" name="Int. J. Syst. Evol. Microbiol.">
        <title>Clostridium omnivorum sp. nov., isolated from anoxic soil under the treatment of reductive soil disinfestation.</title>
        <authorList>
            <person name="Ueki A."/>
            <person name="Tonouchi A."/>
            <person name="Kaku N."/>
            <person name="Honma S."/>
            <person name="Ueki K."/>
        </authorList>
    </citation>
    <scope>NUCLEOTIDE SEQUENCE [LARGE SCALE GENOMIC DNA]</scope>
    <source>
        <strain evidence="1 2">E14</strain>
    </source>
</reference>
<evidence type="ECO:0000313" key="2">
    <source>
        <dbReference type="Proteomes" id="UP001208567"/>
    </source>
</evidence>
<sequence>MEYKLQILIDNIEKLRNLLYNLLTSNNRLTDEKVVDCSQQLDRLLVEYEKYRNNTSPRDAA</sequence>
<organism evidence="1 2">
    <name type="scientific">Clostridium omnivorum</name>
    <dbReference type="NCBI Taxonomy" id="1604902"/>
    <lineage>
        <taxon>Bacteria</taxon>
        <taxon>Bacillati</taxon>
        <taxon>Bacillota</taxon>
        <taxon>Clostridia</taxon>
        <taxon>Eubacteriales</taxon>
        <taxon>Clostridiaceae</taxon>
        <taxon>Clostridium</taxon>
    </lineage>
</organism>
<evidence type="ECO:0000313" key="1">
    <source>
        <dbReference type="EMBL" id="GLC32148.1"/>
    </source>
</evidence>
<dbReference type="Proteomes" id="UP001208567">
    <property type="component" value="Unassembled WGS sequence"/>
</dbReference>
<accession>A0ABQ5NAA8</accession>
<dbReference type="Pfam" id="PF09388">
    <property type="entry name" value="SpoOE-like"/>
    <property type="match status" value="1"/>
</dbReference>
<protein>
    <recommendedName>
        <fullName evidence="3">Aspartyl-phosphate phosphatase Spo0E family protein</fullName>
    </recommendedName>
</protein>
<gene>
    <name evidence="1" type="ORF">bsdE14_35580</name>
</gene>
<keyword evidence="2" id="KW-1185">Reference proteome</keyword>
<proteinExistence type="predicted"/>
<dbReference type="InterPro" id="IPR036638">
    <property type="entry name" value="HLH_DNA-bd_sf"/>
</dbReference>
<dbReference type="RefSeq" id="WP_264851457.1">
    <property type="nucleotide sequence ID" value="NZ_BRXR01000001.1"/>
</dbReference>
<comment type="caution">
    <text evidence="1">The sequence shown here is derived from an EMBL/GenBank/DDBJ whole genome shotgun (WGS) entry which is preliminary data.</text>
</comment>
<dbReference type="EMBL" id="BRXR01000001">
    <property type="protein sequence ID" value="GLC32148.1"/>
    <property type="molecule type" value="Genomic_DNA"/>
</dbReference>
<dbReference type="Gene3D" id="4.10.280.10">
    <property type="entry name" value="Helix-loop-helix DNA-binding domain"/>
    <property type="match status" value="1"/>
</dbReference>
<name>A0ABQ5NAA8_9CLOT</name>
<dbReference type="InterPro" id="IPR018540">
    <property type="entry name" value="Spo0E-like"/>
</dbReference>
<dbReference type="SUPFAM" id="SSF140500">
    <property type="entry name" value="BAS1536-like"/>
    <property type="match status" value="1"/>
</dbReference>